<keyword evidence="2" id="KW-1185">Reference proteome</keyword>
<evidence type="ECO:0000313" key="2">
    <source>
        <dbReference type="Proteomes" id="UP000034098"/>
    </source>
</evidence>
<accession>A0A0M2HM95</accession>
<dbReference type="PATRIC" id="fig|69370.6.peg.130"/>
<dbReference type="RefSeq" id="WP_045296192.1">
    <property type="nucleotide sequence ID" value="NZ_JYJA01000015.1"/>
</dbReference>
<gene>
    <name evidence="1" type="ORF">RS82_00125</name>
</gene>
<comment type="caution">
    <text evidence="1">The sequence shown here is derived from an EMBL/GenBank/DDBJ whole genome shotgun (WGS) entry which is preliminary data.</text>
</comment>
<organism evidence="1 2">
    <name type="scientific">Microbacterium trichothecenolyticum</name>
    <name type="common">Aureobacterium trichothecenolyticum</name>
    <dbReference type="NCBI Taxonomy" id="69370"/>
    <lineage>
        <taxon>Bacteria</taxon>
        <taxon>Bacillati</taxon>
        <taxon>Actinomycetota</taxon>
        <taxon>Actinomycetes</taxon>
        <taxon>Micrococcales</taxon>
        <taxon>Microbacteriaceae</taxon>
        <taxon>Microbacterium</taxon>
    </lineage>
</organism>
<dbReference type="Proteomes" id="UP000034098">
    <property type="component" value="Unassembled WGS sequence"/>
</dbReference>
<protein>
    <submittedName>
        <fullName evidence="1">Uncharacterized protein</fullName>
    </submittedName>
</protein>
<name>A0A0M2HM95_MICTR</name>
<evidence type="ECO:0000313" key="1">
    <source>
        <dbReference type="EMBL" id="KJL45573.1"/>
    </source>
</evidence>
<dbReference type="AlphaFoldDB" id="A0A0M2HM95"/>
<proteinExistence type="predicted"/>
<dbReference type="EMBL" id="JYJA01000015">
    <property type="protein sequence ID" value="KJL45573.1"/>
    <property type="molecule type" value="Genomic_DNA"/>
</dbReference>
<sequence>MHPDRRREGRAIRKARREAAAQLPDALEALSTLATIAADTFDHLGRVIAQFAEAVAGSLEEWQRRWLWKLAEYERKEFEWRLAHRALTTGK</sequence>
<reference evidence="1 2" key="1">
    <citation type="submission" date="2015-02" db="EMBL/GenBank/DDBJ databases">
        <title>Draft genome sequences of ten Microbacterium spp. with emphasis on heavy metal contaminated environments.</title>
        <authorList>
            <person name="Corretto E."/>
        </authorList>
    </citation>
    <scope>NUCLEOTIDE SEQUENCE [LARGE SCALE GENOMIC DNA]</scope>
    <source>
        <strain evidence="1 2">DSM 8608</strain>
    </source>
</reference>